<evidence type="ECO:0000313" key="1">
    <source>
        <dbReference type="EMBL" id="PFD17443.1"/>
    </source>
</evidence>
<reference evidence="1 2" key="1">
    <citation type="submission" date="2017-09" db="EMBL/GenBank/DDBJ databases">
        <title>Large-scale bioinformatics analysis of Bacillus genomes uncovers conserved roles of natural products in bacterial physiology.</title>
        <authorList>
            <consortium name="Agbiome Team Llc"/>
            <person name="Bleich R.M."/>
            <person name="Kirk G.J."/>
            <person name="Santa Maria K.C."/>
            <person name="Allen S.E."/>
            <person name="Farag S."/>
            <person name="Shank E.A."/>
            <person name="Bowers A."/>
        </authorList>
    </citation>
    <scope>NUCLEOTIDE SEQUENCE [LARGE SCALE GENOMIC DNA]</scope>
    <source>
        <strain evidence="1 2">AFS024404</strain>
    </source>
</reference>
<organism evidence="1 2">
    <name type="scientific">Bacillus cereus</name>
    <dbReference type="NCBI Taxonomy" id="1396"/>
    <lineage>
        <taxon>Bacteria</taxon>
        <taxon>Bacillati</taxon>
        <taxon>Bacillota</taxon>
        <taxon>Bacilli</taxon>
        <taxon>Bacillales</taxon>
        <taxon>Bacillaceae</taxon>
        <taxon>Bacillus</taxon>
        <taxon>Bacillus cereus group</taxon>
    </lineage>
</organism>
<gene>
    <name evidence="1" type="ORF">CN263_25680</name>
</gene>
<dbReference type="EMBL" id="NTRC01000028">
    <property type="protein sequence ID" value="PFD17443.1"/>
    <property type="molecule type" value="Genomic_DNA"/>
</dbReference>
<protein>
    <recommendedName>
        <fullName evidence="3">Group-specific protein</fullName>
    </recommendedName>
</protein>
<proteinExistence type="predicted"/>
<evidence type="ECO:0000313" key="2">
    <source>
        <dbReference type="Proteomes" id="UP000219743"/>
    </source>
</evidence>
<dbReference type="AlphaFoldDB" id="A0A9X6VGG4"/>
<evidence type="ECO:0008006" key="3">
    <source>
        <dbReference type="Google" id="ProtNLM"/>
    </source>
</evidence>
<accession>A0A9X6VGG4</accession>
<name>A0A9X6VGG4_BACCE</name>
<comment type="caution">
    <text evidence="1">The sequence shown here is derived from an EMBL/GenBank/DDBJ whole genome shotgun (WGS) entry which is preliminary data.</text>
</comment>
<dbReference type="Proteomes" id="UP000219743">
    <property type="component" value="Unassembled WGS sequence"/>
</dbReference>
<sequence length="215" mass="24613">MCTVFHIIHLGGIYMYKKIVVSMTMAALLCGISTFPASASATTPKEVTLHHHHKPISEEEMQSFEKLGYNKHEIWKAAHIAKMSKKEIKDVLAYYKQNKSWEKTAQHFGVDPSKLKKHHINKETKKALLQELATMQKSTPDGLKQKMKEYNIGLRQLTVLTIISQKSNTPLDDVLKMKKDGMDIKQIAEKLNVKKEDIRAEMIKLVKSIKEKNTN</sequence>